<dbReference type="GO" id="GO:0022857">
    <property type="term" value="F:transmembrane transporter activity"/>
    <property type="evidence" value="ECO:0007669"/>
    <property type="project" value="InterPro"/>
</dbReference>
<dbReference type="Gene3D" id="1.20.1250.20">
    <property type="entry name" value="MFS general substrate transporter like domains"/>
    <property type="match status" value="1"/>
</dbReference>
<sequence>MVMTRSQTFDAPHMAGAEGDDNAETFSDSNPTPEDAGNLQILFLKRDRIHDEISRFKLWFETNNLSTSASRLRVRLRDFVRIKAQFDKIHSQIEALDDATPDLEQATTRLYFENAYYDLCADVEDAIEQKRVNTSSPAPQEVSSTSPPEELLTSLAGSCGRWQIAVVVFCMVSNFLNGLDIAAVSGAVPLHPHFICADGNGSQCVNANGTTCKNFTFFNEDTNLITFTEKLSLVCDRWVYATWIKNCYRLGLVIGSLLTGSCADRFGMKVTLGVFMSLHCFTGLLVISITNQEILMFFIFFNGVFSVTIFSLPLIIVCDTVGNKWRTLALGTVFLHRSMGIIIFQFIQNVFGSVEGALAGVSVLPLIVLIPLLYYKESPNYMAIKAEYSKGEKTLGEIAHFNRNPISASIKVRPVRTLIISSQMLCKTTFFNIWKPVRPRYAYLALLYISYCMGLWNCILEHYIHTDIYVYLHAMCCVLGCVLSIALMHFVRHKIIIGISEILKCIFVCGAFVPDLYWGENPLPRGSKLQATAHLNRKLGGRQVSDGPEFRPYRVGLAYLGAKPWPTTSATKNKHVWPT</sequence>
<comment type="caution">
    <text evidence="7">The sequence shown here is derived from an EMBL/GenBank/DDBJ whole genome shotgun (WGS) entry which is preliminary data.</text>
</comment>
<protein>
    <recommendedName>
        <fullName evidence="9">Major facilitator superfamily (MFS) profile domain-containing protein</fullName>
    </recommendedName>
</protein>
<dbReference type="InterPro" id="IPR011701">
    <property type="entry name" value="MFS"/>
</dbReference>
<accession>A0AA38MS86</accession>
<keyword evidence="4 6" id="KW-0472">Membrane</keyword>
<dbReference type="InterPro" id="IPR036259">
    <property type="entry name" value="MFS_trans_sf"/>
</dbReference>
<feature type="transmembrane region" description="Helical" evidence="6">
    <location>
        <begin position="357"/>
        <end position="375"/>
    </location>
</feature>
<keyword evidence="3 6" id="KW-1133">Transmembrane helix</keyword>
<evidence type="ECO:0008006" key="9">
    <source>
        <dbReference type="Google" id="ProtNLM"/>
    </source>
</evidence>
<dbReference type="AlphaFoldDB" id="A0AA38MS86"/>
<feature type="transmembrane region" description="Helical" evidence="6">
    <location>
        <begin position="470"/>
        <end position="491"/>
    </location>
</feature>
<dbReference type="Proteomes" id="UP001168821">
    <property type="component" value="Unassembled WGS sequence"/>
</dbReference>
<evidence type="ECO:0000256" key="1">
    <source>
        <dbReference type="ARBA" id="ARBA00004141"/>
    </source>
</evidence>
<feature type="transmembrane region" description="Helical" evidence="6">
    <location>
        <begin position="441"/>
        <end position="464"/>
    </location>
</feature>
<proteinExistence type="predicted"/>
<comment type="subcellular location">
    <subcellularLocation>
        <location evidence="1">Membrane</location>
        <topology evidence="1">Multi-pass membrane protein</topology>
    </subcellularLocation>
</comment>
<reference evidence="7" key="1">
    <citation type="journal article" date="2023" name="G3 (Bethesda)">
        <title>Whole genome assemblies of Zophobas morio and Tenebrio molitor.</title>
        <authorList>
            <person name="Kaur S."/>
            <person name="Stinson S.A."/>
            <person name="diCenzo G.C."/>
        </authorList>
    </citation>
    <scope>NUCLEOTIDE SEQUENCE</scope>
    <source>
        <strain evidence="7">QUZm001</strain>
    </source>
</reference>
<feature type="transmembrane region" description="Helical" evidence="6">
    <location>
        <begin position="328"/>
        <end position="351"/>
    </location>
</feature>
<evidence type="ECO:0000256" key="3">
    <source>
        <dbReference type="ARBA" id="ARBA00022989"/>
    </source>
</evidence>
<evidence type="ECO:0000313" key="7">
    <source>
        <dbReference type="EMBL" id="KAJ3665829.1"/>
    </source>
</evidence>
<dbReference type="SUPFAM" id="SSF103473">
    <property type="entry name" value="MFS general substrate transporter"/>
    <property type="match status" value="1"/>
</dbReference>
<evidence type="ECO:0000256" key="5">
    <source>
        <dbReference type="SAM" id="MobiDB-lite"/>
    </source>
</evidence>
<feature type="region of interest" description="Disordered" evidence="5">
    <location>
        <begin position="1"/>
        <end position="33"/>
    </location>
</feature>
<evidence type="ECO:0000256" key="2">
    <source>
        <dbReference type="ARBA" id="ARBA00022692"/>
    </source>
</evidence>
<name>A0AA38MS86_9CUCU</name>
<dbReference type="Pfam" id="PF07690">
    <property type="entry name" value="MFS_1"/>
    <property type="match status" value="1"/>
</dbReference>
<keyword evidence="8" id="KW-1185">Reference proteome</keyword>
<dbReference type="PANTHER" id="PTHR24064">
    <property type="entry name" value="SOLUTE CARRIER FAMILY 22 MEMBER"/>
    <property type="match status" value="1"/>
</dbReference>
<dbReference type="EMBL" id="JALNTZ010000001">
    <property type="protein sequence ID" value="KAJ3665829.1"/>
    <property type="molecule type" value="Genomic_DNA"/>
</dbReference>
<evidence type="ECO:0000256" key="6">
    <source>
        <dbReference type="SAM" id="Phobius"/>
    </source>
</evidence>
<dbReference type="GO" id="GO:0016020">
    <property type="term" value="C:membrane"/>
    <property type="evidence" value="ECO:0007669"/>
    <property type="project" value="UniProtKB-SubCell"/>
</dbReference>
<evidence type="ECO:0000256" key="4">
    <source>
        <dbReference type="ARBA" id="ARBA00023136"/>
    </source>
</evidence>
<feature type="transmembrane region" description="Helical" evidence="6">
    <location>
        <begin position="270"/>
        <end position="289"/>
    </location>
</feature>
<organism evidence="7 8">
    <name type="scientific">Zophobas morio</name>
    <dbReference type="NCBI Taxonomy" id="2755281"/>
    <lineage>
        <taxon>Eukaryota</taxon>
        <taxon>Metazoa</taxon>
        <taxon>Ecdysozoa</taxon>
        <taxon>Arthropoda</taxon>
        <taxon>Hexapoda</taxon>
        <taxon>Insecta</taxon>
        <taxon>Pterygota</taxon>
        <taxon>Neoptera</taxon>
        <taxon>Endopterygota</taxon>
        <taxon>Coleoptera</taxon>
        <taxon>Polyphaga</taxon>
        <taxon>Cucujiformia</taxon>
        <taxon>Tenebrionidae</taxon>
        <taxon>Zophobas</taxon>
    </lineage>
</organism>
<feature type="transmembrane region" description="Helical" evidence="6">
    <location>
        <begin position="295"/>
        <end position="316"/>
    </location>
</feature>
<keyword evidence="2 6" id="KW-0812">Transmembrane</keyword>
<evidence type="ECO:0000313" key="8">
    <source>
        <dbReference type="Proteomes" id="UP001168821"/>
    </source>
</evidence>
<gene>
    <name evidence="7" type="ORF">Zmor_001298</name>
</gene>